<feature type="domain" description="ApaG" evidence="2">
    <location>
        <begin position="165"/>
        <end position="296"/>
    </location>
</feature>
<dbReference type="AlphaFoldDB" id="A0A2K3CSS9"/>
<sequence length="297" mass="31827">MAATPMRTALNLHRPAAASVSGRLLRQPACGSSARWPCVRGTHAARVRASESDVTEPSSSSSSSKSAAALGLAEIVSKRKERKDLELELKLAVKGENYGEAARLKAALAALDATDPVAQAKAALEAAIREERYQDAARHQAQIKALEAELGPAALECGLLSTSSTAVTHGVRVQVQSFFLPTKSSPSQGRYMFAYHITLHNDNTETIVQLRNRHWVIMDGRGKTEEVRGPGVVGEQPILLPGKSYEYTSGCALTTPQGSMEGEYGMVVLDPKDGTWAETMEVKIGKFMLDAKGPQAV</sequence>
<dbReference type="PROSITE" id="PS51087">
    <property type="entry name" value="APAG"/>
    <property type="match status" value="1"/>
</dbReference>
<gene>
    <name evidence="3" type="ORF">CHLRE_16g650500v5</name>
</gene>
<reference evidence="3 4" key="1">
    <citation type="journal article" date="2007" name="Science">
        <title>The Chlamydomonas genome reveals the evolution of key animal and plant functions.</title>
        <authorList>
            <person name="Merchant S.S."/>
            <person name="Prochnik S.E."/>
            <person name="Vallon O."/>
            <person name="Harris E.H."/>
            <person name="Karpowicz S.J."/>
            <person name="Witman G.B."/>
            <person name="Terry A."/>
            <person name="Salamov A."/>
            <person name="Fritz-Laylin L.K."/>
            <person name="Marechal-Drouard L."/>
            <person name="Marshall W.F."/>
            <person name="Qu L.H."/>
            <person name="Nelson D.R."/>
            <person name="Sanderfoot A.A."/>
            <person name="Spalding M.H."/>
            <person name="Kapitonov V.V."/>
            <person name="Ren Q."/>
            <person name="Ferris P."/>
            <person name="Lindquist E."/>
            <person name="Shapiro H."/>
            <person name="Lucas S.M."/>
            <person name="Grimwood J."/>
            <person name="Schmutz J."/>
            <person name="Cardol P."/>
            <person name="Cerutti H."/>
            <person name="Chanfreau G."/>
            <person name="Chen C.L."/>
            <person name="Cognat V."/>
            <person name="Croft M.T."/>
            <person name="Dent R."/>
            <person name="Dutcher S."/>
            <person name="Fernandez E."/>
            <person name="Fukuzawa H."/>
            <person name="Gonzalez-Ballester D."/>
            <person name="Gonzalez-Halphen D."/>
            <person name="Hallmann A."/>
            <person name="Hanikenne M."/>
            <person name="Hippler M."/>
            <person name="Inwood W."/>
            <person name="Jabbari K."/>
            <person name="Kalanon M."/>
            <person name="Kuras R."/>
            <person name="Lefebvre P.A."/>
            <person name="Lemaire S.D."/>
            <person name="Lobanov A.V."/>
            <person name="Lohr M."/>
            <person name="Manuell A."/>
            <person name="Meier I."/>
            <person name="Mets L."/>
            <person name="Mittag M."/>
            <person name="Mittelmeier T."/>
            <person name="Moroney J.V."/>
            <person name="Moseley J."/>
            <person name="Napoli C."/>
            <person name="Nedelcu A.M."/>
            <person name="Niyogi K."/>
            <person name="Novoselov S.V."/>
            <person name="Paulsen I.T."/>
            <person name="Pazour G."/>
            <person name="Purton S."/>
            <person name="Ral J.P."/>
            <person name="Riano-Pachon D.M."/>
            <person name="Riekhof W."/>
            <person name="Rymarquis L."/>
            <person name="Schroda M."/>
            <person name="Stern D."/>
            <person name="Umen J."/>
            <person name="Willows R."/>
            <person name="Wilson N."/>
            <person name="Zimmer S.L."/>
            <person name="Allmer J."/>
            <person name="Balk J."/>
            <person name="Bisova K."/>
            <person name="Chen C.J."/>
            <person name="Elias M."/>
            <person name="Gendler K."/>
            <person name="Hauser C."/>
            <person name="Lamb M.R."/>
            <person name="Ledford H."/>
            <person name="Long J.C."/>
            <person name="Minagawa J."/>
            <person name="Page M.D."/>
            <person name="Pan J."/>
            <person name="Pootakham W."/>
            <person name="Roje S."/>
            <person name="Rose A."/>
            <person name="Stahlberg E."/>
            <person name="Terauchi A.M."/>
            <person name="Yang P."/>
            <person name="Ball S."/>
            <person name="Bowler C."/>
            <person name="Dieckmann C.L."/>
            <person name="Gladyshev V.N."/>
            <person name="Green P."/>
            <person name="Jorgensen R."/>
            <person name="Mayfield S."/>
            <person name="Mueller-Roeber B."/>
            <person name="Rajamani S."/>
            <person name="Sayre R.T."/>
            <person name="Brokstein P."/>
            <person name="Dubchak I."/>
            <person name="Goodstein D."/>
            <person name="Hornick L."/>
            <person name="Huang Y.W."/>
            <person name="Jhaveri J."/>
            <person name="Luo Y."/>
            <person name="Martinez D."/>
            <person name="Ngau W.C."/>
            <person name="Otillar B."/>
            <person name="Poliakov A."/>
            <person name="Porter A."/>
            <person name="Szajkowski L."/>
            <person name="Werner G."/>
            <person name="Zhou K."/>
            <person name="Grigoriev I.V."/>
            <person name="Rokhsar D.S."/>
            <person name="Grossman A.R."/>
        </authorList>
    </citation>
    <scope>NUCLEOTIDE SEQUENCE [LARGE SCALE GENOMIC DNA]</scope>
    <source>
        <strain evidence="4">CC-503</strain>
    </source>
</reference>
<dbReference type="InterPro" id="IPR036767">
    <property type="entry name" value="ApaG_sf"/>
</dbReference>
<dbReference type="RefSeq" id="XP_042915430.1">
    <property type="nucleotide sequence ID" value="XM_043070787.1"/>
</dbReference>
<dbReference type="STRING" id="3055.A0A2K3CSS9"/>
<dbReference type="NCBIfam" id="NF003967">
    <property type="entry name" value="PRK05461.1"/>
    <property type="match status" value="1"/>
</dbReference>
<evidence type="ECO:0000313" key="3">
    <source>
        <dbReference type="EMBL" id="PNW71347.1"/>
    </source>
</evidence>
<dbReference type="InterPro" id="IPR050718">
    <property type="entry name" value="ApaG-like"/>
</dbReference>
<dbReference type="SUPFAM" id="SSF110069">
    <property type="entry name" value="ApaG-like"/>
    <property type="match status" value="1"/>
</dbReference>
<organism evidence="3 4">
    <name type="scientific">Chlamydomonas reinhardtii</name>
    <name type="common">Chlamydomonas smithii</name>
    <dbReference type="NCBI Taxonomy" id="3055"/>
    <lineage>
        <taxon>Eukaryota</taxon>
        <taxon>Viridiplantae</taxon>
        <taxon>Chlorophyta</taxon>
        <taxon>core chlorophytes</taxon>
        <taxon>Chlorophyceae</taxon>
        <taxon>CS clade</taxon>
        <taxon>Chlamydomonadales</taxon>
        <taxon>Chlamydomonadaceae</taxon>
        <taxon>Chlamydomonas</taxon>
    </lineage>
</organism>
<dbReference type="Gramene" id="PNW71347">
    <property type="protein sequence ID" value="PNW71347"/>
    <property type="gene ID" value="CHLRE_16g650500v5"/>
</dbReference>
<dbReference type="KEGG" id="cre:CHLRE_16g650500v5"/>
<dbReference type="GeneID" id="5723804"/>
<dbReference type="EMBL" id="CM008977">
    <property type="protein sequence ID" value="PNW71347.1"/>
    <property type="molecule type" value="Genomic_DNA"/>
</dbReference>
<dbReference type="Gene3D" id="2.60.40.1470">
    <property type="entry name" value="ApaG domain"/>
    <property type="match status" value="1"/>
</dbReference>
<dbReference type="ExpressionAtlas" id="A0A2K3CSS9">
    <property type="expression patterns" value="baseline and differential"/>
</dbReference>
<dbReference type="Proteomes" id="UP000006906">
    <property type="component" value="Chromosome 16"/>
</dbReference>
<dbReference type="InterPro" id="IPR007474">
    <property type="entry name" value="ApaG_domain"/>
</dbReference>
<feature type="region of interest" description="Disordered" evidence="1">
    <location>
        <begin position="46"/>
        <end position="65"/>
    </location>
</feature>
<proteinExistence type="predicted"/>
<dbReference type="InParanoid" id="A0A2K3CSS9"/>
<protein>
    <recommendedName>
        <fullName evidence="2">ApaG domain-containing protein</fullName>
    </recommendedName>
</protein>
<dbReference type="PANTHER" id="PTHR47191:SF2">
    <property type="entry name" value="OS05G0170800 PROTEIN"/>
    <property type="match status" value="1"/>
</dbReference>
<evidence type="ECO:0000259" key="2">
    <source>
        <dbReference type="PROSITE" id="PS51087"/>
    </source>
</evidence>
<name>A0A2K3CSS9_CHLRE</name>
<dbReference type="Pfam" id="PF04379">
    <property type="entry name" value="DUF525"/>
    <property type="match status" value="1"/>
</dbReference>
<evidence type="ECO:0000256" key="1">
    <source>
        <dbReference type="SAM" id="MobiDB-lite"/>
    </source>
</evidence>
<dbReference type="OMA" id="RYMFAYH"/>
<dbReference type="OrthoDB" id="2305498at2759"/>
<accession>A0A2K3CSS9</accession>
<dbReference type="PANTHER" id="PTHR47191">
    <property type="entry name" value="OS05G0170800 PROTEIN"/>
    <property type="match status" value="1"/>
</dbReference>
<evidence type="ECO:0000313" key="4">
    <source>
        <dbReference type="Proteomes" id="UP000006906"/>
    </source>
</evidence>
<keyword evidence="4" id="KW-1185">Reference proteome</keyword>